<reference evidence="1 2" key="1">
    <citation type="journal article" date="2011" name="J. Bacteriol.">
        <title>Genome sequence of the nonpathogenic Listeria monocytogenes serovar 4a strain M7.</title>
        <authorList>
            <person name="Chen J."/>
            <person name="Xia Y."/>
            <person name="Cheng C."/>
            <person name="Fang C."/>
            <person name="Shan Y."/>
            <person name="Jin G."/>
            <person name="Fang W."/>
        </authorList>
    </citation>
    <scope>NUCLEOTIDE SEQUENCE [LARGE SCALE GENOMIC DNA]</scope>
    <source>
        <strain evidence="1 2">M7</strain>
    </source>
</reference>
<accession>A0A0E0UU78</accession>
<dbReference type="HOGENOM" id="CLU_2844600_0_0_9"/>
<protein>
    <submittedName>
        <fullName evidence="1">Uncharacterized protein</fullName>
    </submittedName>
</protein>
<sequence length="65" mass="8008">MYYTLYQRQVLEALETMIYHMDKNFSQMDLENANIQYDMEEIQLNIRRYINAAIDQIGDYRFTEE</sequence>
<evidence type="ECO:0000313" key="1">
    <source>
        <dbReference type="EMBL" id="AEH91906.1"/>
    </source>
</evidence>
<dbReference type="PATRIC" id="fig|1030009.3.peg.888"/>
<dbReference type="RefSeq" id="WP_003736050.1">
    <property type="nucleotide sequence ID" value="NC_017537.1"/>
</dbReference>
<dbReference type="AlphaFoldDB" id="A0A0E0UU78"/>
<organism evidence="1 2">
    <name type="scientific">Listeria monocytogenes serotype 4a (strain M7)</name>
    <dbReference type="NCBI Taxonomy" id="1030009"/>
    <lineage>
        <taxon>Bacteria</taxon>
        <taxon>Bacillati</taxon>
        <taxon>Bacillota</taxon>
        <taxon>Bacilli</taxon>
        <taxon>Bacillales</taxon>
        <taxon>Listeriaceae</taxon>
        <taxon>Listeria</taxon>
    </lineage>
</organism>
<dbReference type="KEGG" id="lmq:LMM7_0901"/>
<dbReference type="Proteomes" id="UP000000486">
    <property type="component" value="Chromosome"/>
</dbReference>
<evidence type="ECO:0000313" key="2">
    <source>
        <dbReference type="Proteomes" id="UP000000486"/>
    </source>
</evidence>
<proteinExistence type="predicted"/>
<name>A0A0E0UU78_LISMM</name>
<dbReference type="EMBL" id="CP002816">
    <property type="protein sequence ID" value="AEH91906.1"/>
    <property type="molecule type" value="Genomic_DNA"/>
</dbReference>
<gene>
    <name evidence="1" type="ordered locus">LMM7_0901</name>
</gene>